<reference evidence="1 2" key="1">
    <citation type="journal article" date="2019" name="Emerg. Microbes Infect.">
        <title>Comprehensive subspecies identification of 175 nontuberculous mycobacteria species based on 7547 genomic profiles.</title>
        <authorList>
            <person name="Matsumoto Y."/>
            <person name="Kinjo T."/>
            <person name="Motooka D."/>
            <person name="Nabeya D."/>
            <person name="Jung N."/>
            <person name="Uechi K."/>
            <person name="Horii T."/>
            <person name="Iida T."/>
            <person name="Fujita J."/>
            <person name="Nakamura S."/>
        </authorList>
    </citation>
    <scope>NUCLEOTIDE SEQUENCE [LARGE SCALE GENOMIC DNA]</scope>
    <source>
        <strain evidence="1 2">JCM 12657</strain>
    </source>
</reference>
<protein>
    <submittedName>
        <fullName evidence="1">Uncharacterized protein</fullName>
    </submittedName>
</protein>
<organism evidence="1 2">
    <name type="scientific">Mycobacterium shottsii</name>
    <dbReference type="NCBI Taxonomy" id="133549"/>
    <lineage>
        <taxon>Bacteria</taxon>
        <taxon>Bacillati</taxon>
        <taxon>Actinomycetota</taxon>
        <taxon>Actinomycetes</taxon>
        <taxon>Mycobacteriales</taxon>
        <taxon>Mycobacteriaceae</taxon>
        <taxon>Mycobacterium</taxon>
        <taxon>Mycobacterium ulcerans group</taxon>
    </lineage>
</organism>
<evidence type="ECO:0000313" key="2">
    <source>
        <dbReference type="Proteomes" id="UP000467164"/>
    </source>
</evidence>
<gene>
    <name evidence="1" type="ORF">MSHO_17580</name>
</gene>
<dbReference type="Proteomes" id="UP000467164">
    <property type="component" value="Chromosome"/>
</dbReference>
<dbReference type="EMBL" id="AP022572">
    <property type="protein sequence ID" value="BBX56413.1"/>
    <property type="molecule type" value="Genomic_DNA"/>
</dbReference>
<accession>A0A7I7LAY7</accession>
<sequence length="60" mass="5806">MAVRVGSAAIAVCLFRLEKEVTAVPGATVATVATAGTVSLAGPEAPAVGLPLAARADMAN</sequence>
<proteinExistence type="predicted"/>
<name>A0A7I7LAY7_9MYCO</name>
<dbReference type="AlphaFoldDB" id="A0A7I7LAY7"/>
<dbReference type="KEGG" id="msho:MSHO_17580"/>
<evidence type="ECO:0000313" key="1">
    <source>
        <dbReference type="EMBL" id="BBX56413.1"/>
    </source>
</evidence>
<keyword evidence="2" id="KW-1185">Reference proteome</keyword>